<dbReference type="CDD" id="cd00111">
    <property type="entry name" value="Trefoil"/>
    <property type="match status" value="1"/>
</dbReference>
<comment type="caution">
    <text evidence="1">Lacks conserved residue(s) required for the propagation of feature annotation.</text>
</comment>
<dbReference type="KEGG" id="char:122132739"/>
<evidence type="ECO:0000256" key="3">
    <source>
        <dbReference type="SAM" id="Phobius"/>
    </source>
</evidence>
<evidence type="ECO:0000259" key="4">
    <source>
        <dbReference type="PROSITE" id="PS51448"/>
    </source>
</evidence>
<evidence type="ECO:0000313" key="6">
    <source>
        <dbReference type="RefSeq" id="XP_042563258.1"/>
    </source>
</evidence>
<name>A0A8M1KLK4_CLUHA</name>
<feature type="transmembrane region" description="Helical" evidence="3">
    <location>
        <begin position="58"/>
        <end position="81"/>
    </location>
</feature>
<reference evidence="6" key="1">
    <citation type="submission" date="2025-08" db="UniProtKB">
        <authorList>
            <consortium name="RefSeq"/>
        </authorList>
    </citation>
    <scope>IDENTIFICATION</scope>
</reference>
<dbReference type="GeneID" id="122132739"/>
<dbReference type="RefSeq" id="XP_042563258.1">
    <property type="nucleotide sequence ID" value="XM_042707324.1"/>
</dbReference>
<evidence type="ECO:0000313" key="5">
    <source>
        <dbReference type="Proteomes" id="UP000515152"/>
    </source>
</evidence>
<keyword evidence="3" id="KW-0812">Transmembrane</keyword>
<dbReference type="AlphaFoldDB" id="A0A8M1KLK4"/>
<organism evidence="5 6">
    <name type="scientific">Clupea harengus</name>
    <name type="common">Atlantic herring</name>
    <dbReference type="NCBI Taxonomy" id="7950"/>
    <lineage>
        <taxon>Eukaryota</taxon>
        <taxon>Metazoa</taxon>
        <taxon>Chordata</taxon>
        <taxon>Craniata</taxon>
        <taxon>Vertebrata</taxon>
        <taxon>Euteleostomi</taxon>
        <taxon>Actinopterygii</taxon>
        <taxon>Neopterygii</taxon>
        <taxon>Teleostei</taxon>
        <taxon>Clupei</taxon>
        <taxon>Clupeiformes</taxon>
        <taxon>Clupeoidei</taxon>
        <taxon>Clupeidae</taxon>
        <taxon>Clupea</taxon>
    </lineage>
</organism>
<protein>
    <submittedName>
        <fullName evidence="6">Lysosomal alpha-glucosidase-like</fullName>
    </submittedName>
</protein>
<keyword evidence="3" id="KW-1133">Transmembrane helix</keyword>
<feature type="compositionally biased region" description="Acidic residues" evidence="2">
    <location>
        <begin position="29"/>
        <end position="40"/>
    </location>
</feature>
<feature type="domain" description="P-type" evidence="4">
    <location>
        <begin position="106"/>
        <end position="160"/>
    </location>
</feature>
<proteinExistence type="predicted"/>
<sequence length="260" mass="28714">MVSYKRLSPEEVQFSSSLDDPPAASVVEEKDEEKDEEKEGESERPLLARTPPCSPTSALLILGGLVLAVCAVWLLGTIVWLRSPPALGPHRHPPHLAAPPGGHTPETCSNTPAEWRFDCYPERGVVVTQALCESRNCCFTPVATASGNPGNGVPWCFYPPDYPSYSLVALNDTETGQEGTLVRTQESYYGNDIQTLHIELLYETNQRLRVRMTNPVEKRYEVPIDVPVVKEKAPSPSYRVELRKDPFGIIVTRADTGVVL</sequence>
<feature type="non-terminal residue" evidence="6">
    <location>
        <position position="260"/>
    </location>
</feature>
<keyword evidence="5" id="KW-1185">Reference proteome</keyword>
<evidence type="ECO:0000256" key="1">
    <source>
        <dbReference type="PROSITE-ProRule" id="PRU00779"/>
    </source>
</evidence>
<dbReference type="InterPro" id="IPR000519">
    <property type="entry name" value="P_trefoil_dom"/>
</dbReference>
<evidence type="ECO:0000256" key="2">
    <source>
        <dbReference type="SAM" id="MobiDB-lite"/>
    </source>
</evidence>
<dbReference type="PROSITE" id="PS51448">
    <property type="entry name" value="P_TREFOIL_2"/>
    <property type="match status" value="1"/>
</dbReference>
<dbReference type="OrthoDB" id="5839090at2759"/>
<gene>
    <name evidence="6" type="primary">LOC122132739</name>
</gene>
<dbReference type="Proteomes" id="UP000515152">
    <property type="component" value="Unplaced"/>
</dbReference>
<dbReference type="Pfam" id="PF00088">
    <property type="entry name" value="Trefoil"/>
    <property type="match status" value="1"/>
</dbReference>
<dbReference type="SMART" id="SM00018">
    <property type="entry name" value="PD"/>
    <property type="match status" value="1"/>
</dbReference>
<keyword evidence="3" id="KW-0472">Membrane</keyword>
<feature type="region of interest" description="Disordered" evidence="2">
    <location>
        <begin position="1"/>
        <end position="50"/>
    </location>
</feature>
<accession>A0A8M1KLK4</accession>